<accession>A0A0R1PEE9</accession>
<keyword evidence="1" id="KW-1133">Transmembrane helix</keyword>
<dbReference type="RefSeq" id="WP_057750663.1">
    <property type="nucleotide sequence ID" value="NZ_AZER01000016.1"/>
</dbReference>
<comment type="caution">
    <text evidence="2">The sequence shown here is derived from an EMBL/GenBank/DDBJ whole genome shotgun (WGS) entry which is preliminary data.</text>
</comment>
<evidence type="ECO:0000256" key="1">
    <source>
        <dbReference type="SAM" id="Phobius"/>
    </source>
</evidence>
<gene>
    <name evidence="2" type="ORF">FD27_GL000849</name>
</gene>
<name>A0A0R1PEE9_9LACO</name>
<dbReference type="AlphaFoldDB" id="A0A0R1PEE9"/>
<dbReference type="NCBIfam" id="NF033218">
    <property type="entry name" value="anchor_AmaP"/>
    <property type="match status" value="1"/>
</dbReference>
<dbReference type="PATRIC" id="fig|1423746.3.peg.858"/>
<protein>
    <recommendedName>
        <fullName evidence="4">Alkaline shock response membrane anchor protein AmaP</fullName>
    </recommendedName>
</protein>
<feature type="transmembrane region" description="Helical" evidence="1">
    <location>
        <begin position="49"/>
        <end position="71"/>
    </location>
</feature>
<dbReference type="Proteomes" id="UP000051445">
    <property type="component" value="Unassembled WGS sequence"/>
</dbReference>
<evidence type="ECO:0000313" key="2">
    <source>
        <dbReference type="EMBL" id="KRL27099.1"/>
    </source>
</evidence>
<keyword evidence="3" id="KW-1185">Reference proteome</keyword>
<evidence type="ECO:0008006" key="4">
    <source>
        <dbReference type="Google" id="ProtNLM"/>
    </source>
</evidence>
<proteinExistence type="predicted"/>
<sequence length="181" mass="20467">MAAWKKWLVTIGMLLQGLIGGAIILLWTFRSEPWAQQIDNWLYSEYGQYTILALSGYLIFTALLTLGIAIFRPTTSRQLTIARDGASHLRIDRAAVENSVRHSIAHHEIYNPQTKVKLLKNRQMADVQVEGMLSSRTNLNLLESDIQSEIANNLENNYAIGLRKLNVNLKPYNHHDAVAVV</sequence>
<evidence type="ECO:0000313" key="3">
    <source>
        <dbReference type="Proteomes" id="UP000051445"/>
    </source>
</evidence>
<dbReference type="OrthoDB" id="2315481at2"/>
<dbReference type="EMBL" id="AZER01000016">
    <property type="protein sequence ID" value="KRL27099.1"/>
    <property type="molecule type" value="Genomic_DNA"/>
</dbReference>
<organism evidence="2 3">
    <name type="scientific">Limosilactobacillus frumenti DSM 13145</name>
    <dbReference type="NCBI Taxonomy" id="1423746"/>
    <lineage>
        <taxon>Bacteria</taxon>
        <taxon>Bacillati</taxon>
        <taxon>Bacillota</taxon>
        <taxon>Bacilli</taxon>
        <taxon>Lactobacillales</taxon>
        <taxon>Lactobacillaceae</taxon>
        <taxon>Limosilactobacillus</taxon>
    </lineage>
</organism>
<keyword evidence="1" id="KW-0812">Transmembrane</keyword>
<keyword evidence="1" id="KW-0472">Membrane</keyword>
<reference evidence="2 3" key="1">
    <citation type="journal article" date="2015" name="Genome Announc.">
        <title>Expanding the biotechnology potential of lactobacilli through comparative genomics of 213 strains and associated genera.</title>
        <authorList>
            <person name="Sun Z."/>
            <person name="Harris H.M."/>
            <person name="McCann A."/>
            <person name="Guo C."/>
            <person name="Argimon S."/>
            <person name="Zhang W."/>
            <person name="Yang X."/>
            <person name="Jeffery I.B."/>
            <person name="Cooney J.C."/>
            <person name="Kagawa T.F."/>
            <person name="Liu W."/>
            <person name="Song Y."/>
            <person name="Salvetti E."/>
            <person name="Wrobel A."/>
            <person name="Rasinkangas P."/>
            <person name="Parkhill J."/>
            <person name="Rea M.C."/>
            <person name="O'Sullivan O."/>
            <person name="Ritari J."/>
            <person name="Douillard F.P."/>
            <person name="Paul Ross R."/>
            <person name="Yang R."/>
            <person name="Briner A.E."/>
            <person name="Felis G.E."/>
            <person name="de Vos W.M."/>
            <person name="Barrangou R."/>
            <person name="Klaenhammer T.R."/>
            <person name="Caufield P.W."/>
            <person name="Cui Y."/>
            <person name="Zhang H."/>
            <person name="O'Toole P.W."/>
        </authorList>
    </citation>
    <scope>NUCLEOTIDE SEQUENCE [LARGE SCALE GENOMIC DNA]</scope>
    <source>
        <strain evidence="2 3">DSM 13145</strain>
    </source>
</reference>
<feature type="transmembrane region" description="Helical" evidence="1">
    <location>
        <begin position="7"/>
        <end position="29"/>
    </location>
</feature>
<dbReference type="STRING" id="1423746.FD27_GL000849"/>